<dbReference type="InterPro" id="IPR036397">
    <property type="entry name" value="RNaseH_sf"/>
</dbReference>
<evidence type="ECO:0000256" key="11">
    <source>
        <dbReference type="ARBA" id="ARBA00023242"/>
    </source>
</evidence>
<dbReference type="PANTHER" id="PTHR45861">
    <property type="entry name" value="DNA POLYMERASE ALPHA CATALYTIC SUBUNIT"/>
    <property type="match status" value="1"/>
</dbReference>
<evidence type="ECO:0000256" key="9">
    <source>
        <dbReference type="ARBA" id="ARBA00022932"/>
    </source>
</evidence>
<feature type="compositionally biased region" description="Basic and acidic residues" evidence="13">
    <location>
        <begin position="10"/>
        <end position="22"/>
    </location>
</feature>
<feature type="compositionally biased region" description="Basic residues" evidence="13">
    <location>
        <begin position="109"/>
        <end position="122"/>
    </location>
</feature>
<keyword evidence="7" id="KW-0863">Zinc-finger</keyword>
<dbReference type="NCBIfam" id="TIGR00592">
    <property type="entry name" value="pol2"/>
    <property type="match status" value="1"/>
</dbReference>
<dbReference type="SUPFAM" id="SSF56672">
    <property type="entry name" value="DNA/RNA polymerases"/>
    <property type="match status" value="1"/>
</dbReference>
<feature type="compositionally biased region" description="Acidic residues" evidence="13">
    <location>
        <begin position="162"/>
        <end position="171"/>
    </location>
</feature>
<dbReference type="InterPro" id="IPR024647">
    <property type="entry name" value="DNA_pol_a_cat_su_N"/>
</dbReference>
<evidence type="ECO:0000256" key="4">
    <source>
        <dbReference type="ARBA" id="ARBA00022695"/>
    </source>
</evidence>
<accession>A0A9P1IKH2</accession>
<keyword evidence="3 12" id="KW-0808">Transferase</keyword>
<evidence type="ECO:0000256" key="7">
    <source>
        <dbReference type="ARBA" id="ARBA00022771"/>
    </source>
</evidence>
<dbReference type="Pfam" id="PF12254">
    <property type="entry name" value="DNA_pol_alpha_N"/>
    <property type="match status" value="1"/>
</dbReference>
<dbReference type="GO" id="GO:0003682">
    <property type="term" value="F:chromatin binding"/>
    <property type="evidence" value="ECO:0007669"/>
    <property type="project" value="TreeGrafter"/>
</dbReference>
<name>A0A9P1IKH2_9PELO</name>
<dbReference type="InterPro" id="IPR015088">
    <property type="entry name" value="Znf_DNA-dir_DNA_pol_B_alpha"/>
</dbReference>
<keyword evidence="19" id="KW-1185">Reference proteome</keyword>
<evidence type="ECO:0000256" key="6">
    <source>
        <dbReference type="ARBA" id="ARBA00022723"/>
    </source>
</evidence>
<dbReference type="GO" id="GO:0005658">
    <property type="term" value="C:alpha DNA polymerase:primase complex"/>
    <property type="evidence" value="ECO:0007669"/>
    <property type="project" value="TreeGrafter"/>
</dbReference>
<keyword evidence="8" id="KW-0862">Zinc</keyword>
<keyword evidence="5 12" id="KW-0235">DNA replication</keyword>
<evidence type="ECO:0000256" key="5">
    <source>
        <dbReference type="ARBA" id="ARBA00022705"/>
    </source>
</evidence>
<evidence type="ECO:0000259" key="14">
    <source>
        <dbReference type="Pfam" id="PF00136"/>
    </source>
</evidence>
<gene>
    <name evidence="18" type="ORF">CAMP_LOCUS8917</name>
</gene>
<dbReference type="Gene3D" id="1.10.287.690">
    <property type="entry name" value="Helix hairpin bin"/>
    <property type="match status" value="1"/>
</dbReference>
<dbReference type="Gene3D" id="3.30.420.10">
    <property type="entry name" value="Ribonuclease H-like superfamily/Ribonuclease H"/>
    <property type="match status" value="1"/>
</dbReference>
<evidence type="ECO:0000259" key="17">
    <source>
        <dbReference type="Pfam" id="PF12254"/>
    </source>
</evidence>
<keyword evidence="11" id="KW-0539">Nucleus</keyword>
<dbReference type="Gene3D" id="3.90.1600.10">
    <property type="entry name" value="Palm domain of DNA polymerase"/>
    <property type="match status" value="1"/>
</dbReference>
<dbReference type="GO" id="GO:0003887">
    <property type="term" value="F:DNA-directed DNA polymerase activity"/>
    <property type="evidence" value="ECO:0007669"/>
    <property type="project" value="UniProtKB-KW"/>
</dbReference>
<dbReference type="EC" id="2.7.7.7" evidence="12"/>
<reference evidence="18" key="1">
    <citation type="submission" date="2022-11" db="EMBL/GenBank/DDBJ databases">
        <authorList>
            <person name="Kikuchi T."/>
        </authorList>
    </citation>
    <scope>NUCLEOTIDE SEQUENCE</scope>
    <source>
        <strain evidence="18">PS1010</strain>
    </source>
</reference>
<evidence type="ECO:0000259" key="15">
    <source>
        <dbReference type="Pfam" id="PF03104"/>
    </source>
</evidence>
<keyword evidence="10 12" id="KW-0238">DNA-binding</keyword>
<evidence type="ECO:0000256" key="10">
    <source>
        <dbReference type="ARBA" id="ARBA00023125"/>
    </source>
</evidence>
<dbReference type="GO" id="GO:0003697">
    <property type="term" value="F:single-stranded DNA binding"/>
    <property type="evidence" value="ECO:0007669"/>
    <property type="project" value="TreeGrafter"/>
</dbReference>
<comment type="subcellular location">
    <subcellularLocation>
        <location evidence="1">Nucleus</location>
    </subcellularLocation>
</comment>
<dbReference type="PANTHER" id="PTHR45861:SF1">
    <property type="entry name" value="DNA POLYMERASE ALPHA CATALYTIC SUBUNIT"/>
    <property type="match status" value="1"/>
</dbReference>
<comment type="caution">
    <text evidence="18">The sequence shown here is derived from an EMBL/GenBank/DDBJ whole genome shotgun (WGS) entry which is preliminary data.</text>
</comment>
<evidence type="ECO:0000256" key="1">
    <source>
        <dbReference type="ARBA" id="ARBA00004123"/>
    </source>
</evidence>
<dbReference type="EMBL" id="CANHGI010000003">
    <property type="protein sequence ID" value="CAI5446280.1"/>
    <property type="molecule type" value="Genomic_DNA"/>
</dbReference>
<feature type="region of interest" description="Disordered" evidence="13">
    <location>
        <begin position="140"/>
        <end position="247"/>
    </location>
</feature>
<dbReference type="GO" id="GO:0006273">
    <property type="term" value="P:lagging strand elongation"/>
    <property type="evidence" value="ECO:0007669"/>
    <property type="project" value="TreeGrafter"/>
</dbReference>
<evidence type="ECO:0000313" key="18">
    <source>
        <dbReference type="EMBL" id="CAI5446280.1"/>
    </source>
</evidence>
<organism evidence="18 19">
    <name type="scientific">Caenorhabditis angaria</name>
    <dbReference type="NCBI Taxonomy" id="860376"/>
    <lineage>
        <taxon>Eukaryota</taxon>
        <taxon>Metazoa</taxon>
        <taxon>Ecdysozoa</taxon>
        <taxon>Nematoda</taxon>
        <taxon>Chromadorea</taxon>
        <taxon>Rhabditida</taxon>
        <taxon>Rhabditina</taxon>
        <taxon>Rhabditomorpha</taxon>
        <taxon>Rhabditoidea</taxon>
        <taxon>Rhabditidae</taxon>
        <taxon>Peloderinae</taxon>
        <taxon>Caenorhabditis</taxon>
    </lineage>
</organism>
<dbReference type="GO" id="GO:0006272">
    <property type="term" value="P:leading strand elongation"/>
    <property type="evidence" value="ECO:0007669"/>
    <property type="project" value="TreeGrafter"/>
</dbReference>
<dbReference type="GO" id="GO:0000166">
    <property type="term" value="F:nucleotide binding"/>
    <property type="evidence" value="ECO:0007669"/>
    <property type="project" value="InterPro"/>
</dbReference>
<proteinExistence type="inferred from homology"/>
<feature type="compositionally biased region" description="Acidic residues" evidence="13">
    <location>
        <begin position="234"/>
        <end position="247"/>
    </location>
</feature>
<dbReference type="Gene3D" id="1.10.132.60">
    <property type="entry name" value="DNA polymerase family B, C-terminal domain"/>
    <property type="match status" value="1"/>
</dbReference>
<dbReference type="PROSITE" id="PS00116">
    <property type="entry name" value="DNA_POLYMERASE_B"/>
    <property type="match status" value="1"/>
</dbReference>
<dbReference type="InterPro" id="IPR038256">
    <property type="entry name" value="Pol_alpha_znc_sf"/>
</dbReference>
<dbReference type="InterPro" id="IPR012337">
    <property type="entry name" value="RNaseH-like_sf"/>
</dbReference>
<feature type="compositionally biased region" description="Basic and acidic residues" evidence="13">
    <location>
        <begin position="29"/>
        <end position="42"/>
    </location>
</feature>
<dbReference type="Pfam" id="PF08996">
    <property type="entry name" value="zf-DNA_Pol"/>
    <property type="match status" value="1"/>
</dbReference>
<protein>
    <recommendedName>
        <fullName evidence="12">DNA polymerase</fullName>
        <ecNumber evidence="12">2.7.7.7</ecNumber>
    </recommendedName>
</protein>
<evidence type="ECO:0000259" key="16">
    <source>
        <dbReference type="Pfam" id="PF08996"/>
    </source>
</evidence>
<dbReference type="PRINTS" id="PR00106">
    <property type="entry name" value="DNAPOLB"/>
</dbReference>
<comment type="catalytic activity">
    <reaction evidence="12">
        <text>DNA(n) + a 2'-deoxyribonucleoside 5'-triphosphate = DNA(n+1) + diphosphate</text>
        <dbReference type="Rhea" id="RHEA:22508"/>
        <dbReference type="Rhea" id="RHEA-COMP:17339"/>
        <dbReference type="Rhea" id="RHEA-COMP:17340"/>
        <dbReference type="ChEBI" id="CHEBI:33019"/>
        <dbReference type="ChEBI" id="CHEBI:61560"/>
        <dbReference type="ChEBI" id="CHEBI:173112"/>
        <dbReference type="EC" id="2.7.7.7"/>
    </reaction>
</comment>
<evidence type="ECO:0000256" key="13">
    <source>
        <dbReference type="SAM" id="MobiDB-lite"/>
    </source>
</evidence>
<dbReference type="SUPFAM" id="SSF53098">
    <property type="entry name" value="Ribonuclease H-like"/>
    <property type="match status" value="1"/>
</dbReference>
<feature type="domain" description="DNA-directed DNA polymerase family B multifunctional" evidence="14">
    <location>
        <begin position="776"/>
        <end position="1222"/>
    </location>
</feature>
<dbReference type="CDD" id="cd05776">
    <property type="entry name" value="DNA_polB_alpha_exo"/>
    <property type="match status" value="1"/>
</dbReference>
<dbReference type="GO" id="GO:0008270">
    <property type="term" value="F:zinc ion binding"/>
    <property type="evidence" value="ECO:0007669"/>
    <property type="project" value="UniProtKB-KW"/>
</dbReference>
<feature type="domain" description="DNA-directed DNA polymerase family B exonuclease" evidence="15">
    <location>
        <begin position="470"/>
        <end position="710"/>
    </location>
</feature>
<dbReference type="SMART" id="SM00486">
    <property type="entry name" value="POLBc"/>
    <property type="match status" value="1"/>
</dbReference>
<keyword evidence="6" id="KW-0479">Metal-binding</keyword>
<dbReference type="InterPro" id="IPR006133">
    <property type="entry name" value="DNA-dir_DNA_pol_B_exonuc"/>
</dbReference>
<evidence type="ECO:0000256" key="2">
    <source>
        <dbReference type="ARBA" id="ARBA00005755"/>
    </source>
</evidence>
<dbReference type="GO" id="GO:1902975">
    <property type="term" value="P:mitotic DNA replication initiation"/>
    <property type="evidence" value="ECO:0007669"/>
    <property type="project" value="InterPro"/>
</dbReference>
<dbReference type="FunFam" id="1.10.287.690:FF:000003">
    <property type="entry name" value="DNA polymerase"/>
    <property type="match status" value="1"/>
</dbReference>
<keyword evidence="9 12" id="KW-0239">DNA-directed DNA polymerase</keyword>
<dbReference type="CDD" id="cd05532">
    <property type="entry name" value="POLBc_alpha"/>
    <property type="match status" value="1"/>
</dbReference>
<dbReference type="InterPro" id="IPR006172">
    <property type="entry name" value="DNA-dir_DNA_pol_B"/>
</dbReference>
<evidence type="ECO:0000256" key="8">
    <source>
        <dbReference type="ARBA" id="ARBA00022833"/>
    </source>
</evidence>
<dbReference type="InterPro" id="IPR017964">
    <property type="entry name" value="DNA-dir_DNA_pol_B_CS"/>
</dbReference>
<dbReference type="Pfam" id="PF03104">
    <property type="entry name" value="DNA_pol_B_exo1"/>
    <property type="match status" value="1"/>
</dbReference>
<feature type="region of interest" description="Disordered" evidence="13">
    <location>
        <begin position="1"/>
        <end position="126"/>
    </location>
</feature>
<evidence type="ECO:0000256" key="12">
    <source>
        <dbReference type="RuleBase" id="RU000442"/>
    </source>
</evidence>
<dbReference type="Proteomes" id="UP001152747">
    <property type="component" value="Unassembled WGS sequence"/>
</dbReference>
<dbReference type="InterPro" id="IPR006134">
    <property type="entry name" value="DNA-dir_DNA_pol_B_multi_dom"/>
</dbReference>
<comment type="similarity">
    <text evidence="2 12">Belongs to the DNA polymerase type-B family.</text>
</comment>
<dbReference type="InterPro" id="IPR023211">
    <property type="entry name" value="DNA_pol_palm_dom_sf"/>
</dbReference>
<sequence>MSDTENQEDSDIRRSSRRRESSKQTSRKSAIERLKEARETGKSYRPNLDVDDVYEVVDEREYNDIVSQRQNDNFVVDDDGMGYVDTGVDFEEEYEDDYEEYGGPSSKKGEKKSKKSSKKEKKKGALDSFFSGGAKKTVLDDSKVKVNLEEDEDLKNMLGDILDGDDDEEDEQEKRRKRNIAAPLPKNPFKRERTSSPPSDDLAPRPIAKKAKTNFLSKNATPKPQPKAKPVEEPIPEENDDDDDYGVPDYDDNEPIAIKNEVNISPVKQSVQEKPEVCEDVKVELEDVEMEEDKTAAKFQLSCDMWDADETQDDDSQKVEVKTGSELFYVMGGENGDTKAIRMYWIDAFEDAHKNNGTVYLFGRVKVSESQWSSCCCVVKNIYRQVFFLPKETNDDGEDIQQVDVFNEISQILKTKLNVVNFKCRAIERKLINDKNLGEFAGEKTTVMEVLYESTFPKLDASLTGKTFSKIFNTTSTPLERLLIEKKFMGPGWIEIFNFTEATAKVSNCQYEFVIDMERMKNLRYLENESVKEPIRVRMMIINVLTTLNENKENEICMISMLYNPKANFLHPSAYTQDLQRKCLVTKPSGGALPYNIKQYLQNERMDQFVTVTANEKALLTLFLAKMNEMEPDVIVGHDLQALTAILVSRLSVLKIANWSRISRLKRTINIGKVGHNKAGQWELTAGRLLVDSKLAAMELVRARSYDLTELSSQLLKVTRKDIYADEVSKMFSASDKLLKLINWSWNDPLLSLRIICQLNALPLFVQITNIVGGVTSRTMMGGRADRNEYLLLHAFHKADLIAPDKYNPFAKKSAAASNKNQTISEENETTVIHETGEEAKKGKAQYSGGLVLEPKKGLYDTLILLLDFNSLYPSIIQEYNICYTTVAHTKDSDEVPDVPNSIDQEGVLPREIRKLVECRRNVKQLMKTENREGERKQLDIRQMALKLTANSMYGCLGFQYSRFYAKPLAALVTAKGRDILMHSKDLVEKIGYSVIYGDTDSIMINTNSYDLAEAKKLGIDIKKAVNKCHRLLELELDGVFKRMLLLKKKKYAALTINQDTKVETKELKGLDIVRRDWSQLAKQAGTAVVDKILDASLSREELVSTIVELLEEYRKQLDAGKIPNEVFQISKQLTRNPKDYADIKSQPHAFVAKRLNESGKFNLRQGDIVEYIICEDGSGNPATQRAYHRTEMEENKDLKIDLVYYLAQQIHPVVSRLCAPIEEVDAVRIAEALGMDSTNYGRAAAAQAHQNAEEDDYLWQQENYDLCEGIVIKCPSSSCGQINIIRNTFDVETDPNSPRLNLSSCSKCQVSWIFDDFLNVIINQIDRQMSEFVAKHMSAGYKCDEPTCEYKSNHQTMKWCREGLECVKCSTGILRKEYTSKQLFDQQMFWRNILDVENALGKLTASEAKSARMRPEFAETRNESIEMMNLISVKYLEKNSYNRVDLAYIFAPMIKLN</sequence>
<dbReference type="InterPro" id="IPR043502">
    <property type="entry name" value="DNA/RNA_pol_sf"/>
</dbReference>
<evidence type="ECO:0000256" key="3">
    <source>
        <dbReference type="ARBA" id="ARBA00022679"/>
    </source>
</evidence>
<dbReference type="OrthoDB" id="6755010at2759"/>
<dbReference type="Gene3D" id="3.30.70.2820">
    <property type="match status" value="1"/>
</dbReference>
<feature type="domain" description="DNA polymerase alpha catalytic subunit N-terminal" evidence="17">
    <location>
        <begin position="32"/>
        <end position="90"/>
    </location>
</feature>
<keyword evidence="4 12" id="KW-0548">Nucleotidyltransferase</keyword>
<dbReference type="Gene3D" id="2.40.50.730">
    <property type="match status" value="1"/>
</dbReference>
<dbReference type="InterPro" id="IPR042087">
    <property type="entry name" value="DNA_pol_B_thumb"/>
</dbReference>
<dbReference type="Pfam" id="PF00136">
    <property type="entry name" value="DNA_pol_B"/>
    <property type="match status" value="1"/>
</dbReference>
<feature type="domain" description="Zinc finger DNA-directed DNA polymerase family B alpha" evidence="16">
    <location>
        <begin position="1261"/>
        <end position="1451"/>
    </location>
</feature>
<dbReference type="GO" id="GO:0003688">
    <property type="term" value="F:DNA replication origin binding"/>
    <property type="evidence" value="ECO:0007669"/>
    <property type="project" value="TreeGrafter"/>
</dbReference>
<evidence type="ECO:0000313" key="19">
    <source>
        <dbReference type="Proteomes" id="UP001152747"/>
    </source>
</evidence>
<dbReference type="Gene3D" id="1.10.3200.20">
    <property type="entry name" value="DNA Polymerase alpha, zinc finger"/>
    <property type="match status" value="1"/>
</dbReference>
<feature type="compositionally biased region" description="Acidic residues" evidence="13">
    <location>
        <begin position="88"/>
        <end position="100"/>
    </location>
</feature>
<dbReference type="InterPro" id="IPR045846">
    <property type="entry name" value="POLBc_alpha"/>
</dbReference>